<dbReference type="InterPro" id="IPR037401">
    <property type="entry name" value="SnoaL-like"/>
</dbReference>
<name>A0A7H9ALW4_9FLAO</name>
<organism evidence="2 3">
    <name type="scientific">Costertonia aggregata</name>
    <dbReference type="NCBI Taxonomy" id="343403"/>
    <lineage>
        <taxon>Bacteria</taxon>
        <taxon>Pseudomonadati</taxon>
        <taxon>Bacteroidota</taxon>
        <taxon>Flavobacteriia</taxon>
        <taxon>Flavobacteriales</taxon>
        <taxon>Flavobacteriaceae</taxon>
        <taxon>Costertonia</taxon>
    </lineage>
</organism>
<dbReference type="Gene3D" id="3.10.450.50">
    <property type="match status" value="2"/>
</dbReference>
<evidence type="ECO:0000313" key="2">
    <source>
        <dbReference type="EMBL" id="QLG44456.1"/>
    </source>
</evidence>
<sequence>MLSEQEKNNIQIVWYGLDAILKDKSESGIDTNFAIDFIQHNPWAGDTIVHLKEMLQMNFGYKPVRWVSDGDIMAYHGYYTAPNPLGEHPLLCTDVWRIENGKVQEHWDALMPLPDEQLQNAIAGAGDGEKEVSDDIRKKNKASIKRFLDHVLNRGRLVEIDSLVSTDYIYHNEMDGELRGKEVLKDHIVSKMGGRMHHDNKLLLASGDLVMAHSHYFGEKERVVFDWFRMDDGKIAEHWSVEQAIEPWENVANDHPHF</sequence>
<dbReference type="KEGG" id="cagg:HYG79_03540"/>
<dbReference type="Proteomes" id="UP000509302">
    <property type="component" value="Chromosome"/>
</dbReference>
<proteinExistence type="predicted"/>
<evidence type="ECO:0000313" key="3">
    <source>
        <dbReference type="Proteomes" id="UP000509302"/>
    </source>
</evidence>
<accession>A0A7H9ALW4</accession>
<reference evidence="2 3" key="1">
    <citation type="journal article" date="2006" name="Int. J. Syst. Evol. Microbiol.">
        <title>Costertonia aggregata gen. nov., sp. nov., a mesophilic marine bacterium of the family Flavobacteriaceae, isolated from a mature biofilm.</title>
        <authorList>
            <person name="Kwon K.K."/>
            <person name="Lee Y.K."/>
            <person name="Lee H.K."/>
        </authorList>
    </citation>
    <scope>NUCLEOTIDE SEQUENCE [LARGE SCALE GENOMIC DNA]</scope>
    <source>
        <strain evidence="2 3">KCCM 42265</strain>
    </source>
</reference>
<dbReference type="AlphaFoldDB" id="A0A7H9ALW4"/>
<gene>
    <name evidence="2" type="ORF">HYG79_03540</name>
</gene>
<feature type="domain" description="SnoaL-like" evidence="1">
    <location>
        <begin position="145"/>
        <end position="238"/>
    </location>
</feature>
<dbReference type="EMBL" id="CP058595">
    <property type="protein sequence ID" value="QLG44456.1"/>
    <property type="molecule type" value="Genomic_DNA"/>
</dbReference>
<keyword evidence="3" id="KW-1185">Reference proteome</keyword>
<evidence type="ECO:0000259" key="1">
    <source>
        <dbReference type="Pfam" id="PF12680"/>
    </source>
</evidence>
<dbReference type="InterPro" id="IPR032710">
    <property type="entry name" value="NTF2-like_dom_sf"/>
</dbReference>
<dbReference type="Pfam" id="PF12680">
    <property type="entry name" value="SnoaL_2"/>
    <property type="match status" value="1"/>
</dbReference>
<dbReference type="RefSeq" id="WP_179240790.1">
    <property type="nucleotide sequence ID" value="NZ_CP058595.1"/>
</dbReference>
<dbReference type="SUPFAM" id="SSF54427">
    <property type="entry name" value="NTF2-like"/>
    <property type="match status" value="2"/>
</dbReference>
<protein>
    <submittedName>
        <fullName evidence="2">Nuclear transport factor 2 family protein</fullName>
    </submittedName>
</protein>